<keyword evidence="3" id="KW-1185">Reference proteome</keyword>
<dbReference type="Proteomes" id="UP000694580">
    <property type="component" value="Chromosome 3"/>
</dbReference>
<reference evidence="2" key="3">
    <citation type="submission" date="2025-09" db="UniProtKB">
        <authorList>
            <consortium name="Ensembl"/>
        </authorList>
    </citation>
    <scope>IDENTIFICATION</scope>
</reference>
<dbReference type="AlphaFoldDB" id="A0AAY4A6P4"/>
<dbReference type="Pfam" id="PF13287">
    <property type="entry name" value="Fn3_assoc"/>
    <property type="match status" value="1"/>
</dbReference>
<feature type="region of interest" description="Disordered" evidence="1">
    <location>
        <begin position="199"/>
        <end position="219"/>
    </location>
</feature>
<dbReference type="GO" id="GO:0042462">
    <property type="term" value="P:eye photoreceptor cell development"/>
    <property type="evidence" value="ECO:0007669"/>
    <property type="project" value="TreeGrafter"/>
</dbReference>
<evidence type="ECO:0000313" key="2">
    <source>
        <dbReference type="Ensembl" id="ENSDCDP00010004853.1"/>
    </source>
</evidence>
<dbReference type="Ensembl" id="ENSDCDT00010005017.1">
    <property type="protein sequence ID" value="ENSDCDP00010004853.1"/>
    <property type="gene ID" value="ENSDCDG00010002145.1"/>
</dbReference>
<dbReference type="InterPro" id="IPR052481">
    <property type="entry name" value="DZAN1"/>
</dbReference>
<dbReference type="PANTHER" id="PTHR16058">
    <property type="entry name" value="DOUBLE ZINC RIBBON AND ANKYRIN REPEAT-CONTAINING PROTEIN 1"/>
    <property type="match status" value="1"/>
</dbReference>
<reference evidence="2" key="2">
    <citation type="submission" date="2025-08" db="UniProtKB">
        <authorList>
            <consortium name="Ensembl"/>
        </authorList>
    </citation>
    <scope>IDENTIFICATION</scope>
</reference>
<name>A0AAY4A6P4_9TELE</name>
<dbReference type="PANTHER" id="PTHR16058:SF4">
    <property type="entry name" value="DOUBLE ZINC RIBBON AND ANKYRIN REPEAT-CONTAINING PROTEIN 1"/>
    <property type="match status" value="1"/>
</dbReference>
<accession>A0AAY4A6P4</accession>
<protein>
    <submittedName>
        <fullName evidence="2">Double zinc ribbon and ankyrin repeat domains 1</fullName>
    </submittedName>
</protein>
<dbReference type="InterPro" id="IPR026876">
    <property type="entry name" value="Fn3_assoc_repeat"/>
</dbReference>
<proteinExistence type="predicted"/>
<evidence type="ECO:0000313" key="3">
    <source>
        <dbReference type="Proteomes" id="UP000694580"/>
    </source>
</evidence>
<dbReference type="GeneTree" id="ENSGT00390000000549"/>
<organism evidence="2 3">
    <name type="scientific">Denticeps clupeoides</name>
    <name type="common">denticle herring</name>
    <dbReference type="NCBI Taxonomy" id="299321"/>
    <lineage>
        <taxon>Eukaryota</taxon>
        <taxon>Metazoa</taxon>
        <taxon>Chordata</taxon>
        <taxon>Craniata</taxon>
        <taxon>Vertebrata</taxon>
        <taxon>Euteleostomi</taxon>
        <taxon>Actinopterygii</taxon>
        <taxon>Neopterygii</taxon>
        <taxon>Teleostei</taxon>
        <taxon>Clupei</taxon>
        <taxon>Clupeiformes</taxon>
        <taxon>Denticipitoidei</taxon>
        <taxon>Denticipitidae</taxon>
        <taxon>Denticeps</taxon>
    </lineage>
</organism>
<evidence type="ECO:0000256" key="1">
    <source>
        <dbReference type="SAM" id="MobiDB-lite"/>
    </source>
</evidence>
<feature type="compositionally biased region" description="Basic and acidic residues" evidence="1">
    <location>
        <begin position="131"/>
        <end position="144"/>
    </location>
</feature>
<sequence length="247" mass="26544">MTAGSVSAPHIIPVRAPVAARAQARIDTATPVEITSDSPGAKIHFTLDGSRPEATRRPGTLLFTAAIHLPAGRVTVKALAASSDGRESAVVTKVFQVEEAGGGDEDAMIPVSGHRIRTRVDIYPAGGRCLQKPDQHADVPDPARDGLPQVRGPPRPAPRPLSGSGRRPAPCPLSVPLQVPLLSQPAGVRPAGPLLFALRRRGPPTARPETSPYRRWTGRRPPHVHLHVLEKRTFRTRNGHVKFRKSH</sequence>
<feature type="region of interest" description="Disordered" evidence="1">
    <location>
        <begin position="126"/>
        <end position="171"/>
    </location>
</feature>
<reference evidence="2 3" key="1">
    <citation type="submission" date="2020-06" db="EMBL/GenBank/DDBJ databases">
        <authorList>
            <consortium name="Wellcome Sanger Institute Data Sharing"/>
        </authorList>
    </citation>
    <scope>NUCLEOTIDE SEQUENCE [LARGE SCALE GENOMIC DNA]</scope>
</reference>